<organism evidence="4 5">
    <name type="scientific">Cryptolaemus montrouzieri</name>
    <dbReference type="NCBI Taxonomy" id="559131"/>
    <lineage>
        <taxon>Eukaryota</taxon>
        <taxon>Metazoa</taxon>
        <taxon>Ecdysozoa</taxon>
        <taxon>Arthropoda</taxon>
        <taxon>Hexapoda</taxon>
        <taxon>Insecta</taxon>
        <taxon>Pterygota</taxon>
        <taxon>Neoptera</taxon>
        <taxon>Endopterygota</taxon>
        <taxon>Coleoptera</taxon>
        <taxon>Polyphaga</taxon>
        <taxon>Cucujiformia</taxon>
        <taxon>Coccinelloidea</taxon>
        <taxon>Coccinellidae</taxon>
        <taxon>Scymninae</taxon>
        <taxon>Scymnini</taxon>
        <taxon>Cryptolaemus</taxon>
    </lineage>
</organism>
<feature type="domain" description="Rho-GAP" evidence="3">
    <location>
        <begin position="335"/>
        <end position="547"/>
    </location>
</feature>
<gene>
    <name evidence="4" type="ORF">HHI36_022809</name>
</gene>
<reference evidence="4 5" key="1">
    <citation type="journal article" date="2021" name="BMC Biol.">
        <title>Horizontally acquired antibacterial genes associated with adaptive radiation of ladybird beetles.</title>
        <authorList>
            <person name="Li H.S."/>
            <person name="Tang X.F."/>
            <person name="Huang Y.H."/>
            <person name="Xu Z.Y."/>
            <person name="Chen M.L."/>
            <person name="Du X.Y."/>
            <person name="Qiu B.Y."/>
            <person name="Chen P.T."/>
            <person name="Zhang W."/>
            <person name="Slipinski A."/>
            <person name="Escalona H.E."/>
            <person name="Waterhouse R.M."/>
            <person name="Zwick A."/>
            <person name="Pang H."/>
        </authorList>
    </citation>
    <scope>NUCLEOTIDE SEQUENCE [LARGE SCALE GENOMIC DNA]</scope>
    <source>
        <strain evidence="4">SYSU2018</strain>
    </source>
</reference>
<dbReference type="AlphaFoldDB" id="A0ABD2PF53"/>
<evidence type="ECO:0000313" key="4">
    <source>
        <dbReference type="EMBL" id="KAL3289377.1"/>
    </source>
</evidence>
<comment type="caution">
    <text evidence="4">The sequence shown here is derived from an EMBL/GenBank/DDBJ whole genome shotgun (WGS) entry which is preliminary data.</text>
</comment>
<feature type="compositionally biased region" description="Basic and acidic residues" evidence="2">
    <location>
        <begin position="207"/>
        <end position="224"/>
    </location>
</feature>
<dbReference type="PANTHER" id="PTHR14963:SF1">
    <property type="entry name" value="RHO GTPASE-ACTIVATING PROTEIN CONUNDRUM"/>
    <property type="match status" value="1"/>
</dbReference>
<evidence type="ECO:0000259" key="3">
    <source>
        <dbReference type="PROSITE" id="PS50238"/>
    </source>
</evidence>
<dbReference type="Proteomes" id="UP001516400">
    <property type="component" value="Unassembled WGS sequence"/>
</dbReference>
<keyword evidence="5" id="KW-1185">Reference proteome</keyword>
<dbReference type="InterPro" id="IPR008936">
    <property type="entry name" value="Rho_GTPase_activation_prot"/>
</dbReference>
<evidence type="ECO:0000256" key="1">
    <source>
        <dbReference type="ARBA" id="ARBA00022468"/>
    </source>
</evidence>
<dbReference type="PROSITE" id="PS50238">
    <property type="entry name" value="RHOGAP"/>
    <property type="match status" value="1"/>
</dbReference>
<proteinExistence type="predicted"/>
<dbReference type="Pfam" id="PF00620">
    <property type="entry name" value="RhoGAP"/>
    <property type="match status" value="1"/>
</dbReference>
<dbReference type="InterPro" id="IPR000198">
    <property type="entry name" value="RhoGAP_dom"/>
</dbReference>
<protein>
    <recommendedName>
        <fullName evidence="3">Rho-GAP domain-containing protein</fullName>
    </recommendedName>
</protein>
<dbReference type="Gene3D" id="1.10.555.10">
    <property type="entry name" value="Rho GTPase activation protein"/>
    <property type="match status" value="1"/>
</dbReference>
<evidence type="ECO:0000313" key="5">
    <source>
        <dbReference type="Proteomes" id="UP001516400"/>
    </source>
</evidence>
<feature type="region of interest" description="Disordered" evidence="2">
    <location>
        <begin position="204"/>
        <end position="224"/>
    </location>
</feature>
<dbReference type="EMBL" id="JABFTP020000186">
    <property type="protein sequence ID" value="KAL3289377.1"/>
    <property type="molecule type" value="Genomic_DNA"/>
</dbReference>
<name>A0ABD2PF53_9CUCU</name>
<feature type="compositionally biased region" description="Basic residues" evidence="2">
    <location>
        <begin position="157"/>
        <end position="174"/>
    </location>
</feature>
<feature type="region of interest" description="Disordered" evidence="2">
    <location>
        <begin position="145"/>
        <end position="177"/>
    </location>
</feature>
<dbReference type="SMART" id="SM00324">
    <property type="entry name" value="RhoGAP"/>
    <property type="match status" value="1"/>
</dbReference>
<accession>A0ABD2PF53</accession>
<keyword evidence="1" id="KW-0343">GTPase activation</keyword>
<dbReference type="PANTHER" id="PTHR14963">
    <property type="entry name" value="RHO GTPASE ACTIVATING PROTEIN 18,19-RELATED"/>
    <property type="match status" value="1"/>
</dbReference>
<dbReference type="GO" id="GO:0005096">
    <property type="term" value="F:GTPase activator activity"/>
    <property type="evidence" value="ECO:0007669"/>
    <property type="project" value="UniProtKB-KW"/>
</dbReference>
<dbReference type="SUPFAM" id="SSF48350">
    <property type="entry name" value="GTPase activation domain, GAP"/>
    <property type="match status" value="1"/>
</dbReference>
<evidence type="ECO:0000256" key="2">
    <source>
        <dbReference type="SAM" id="MobiDB-lite"/>
    </source>
</evidence>
<sequence>MMESEEALKYFINEVKDSPQSIVYGEERVLNEVEQAAEFLNRAGLTDLSKLYQEGKEIPDKLVKDSFSHRHLTPKQAETIKSRIRTLNKTVRSRQPRRKRQDIRDVTWKIEDANLSARSRSADSISSSDTVNDLTSDEDILTVPPVALPLGPLNQKSKSKHPKGPISREKKKFGINKEKGSDVANLGSENVVLKGYHILSENGTFPMRERSGSDPLRDSKQKINDDVSPTYQKTKVTKCQSSFLPSENGQQEMLSFEGMVRESLENMSRDIESDNLNCDYMDKSGMNVEMLSDEDYQYLQPILYVELIAILDQYNIAYLKRKPSNKTKGGNVFGVNLSSLIMRDMTGDSTMIPEIFQTIVSELNNRVTEDGILRIASQKHKLETLCNEIELNYYNNKSSVNKIVKEATVHELTGVLKRLLRDLPDPIFTVELCDMFYKTSLINNPNDTFKALNLLVLLLPVQHRRTFKLLLDFLLNVAKHEKFNRMNLHNVAMISAPSFFPPRFLLPKDSRINVKEITREELVKQINGAAVCCSIMESLLQAGDKLWIVPVYLARQASETQKRAQQKKEVKFIVNW</sequence>